<proteinExistence type="predicted"/>
<sequence>METKYLEELMRWIARELKSINYGEIHVILKVHDNRISLIEKMKSEREKPVE</sequence>
<dbReference type="EMBL" id="VSSQ01025867">
    <property type="protein sequence ID" value="MPM74293.1"/>
    <property type="molecule type" value="Genomic_DNA"/>
</dbReference>
<dbReference type="AlphaFoldDB" id="A0A645CBI2"/>
<comment type="caution">
    <text evidence="1">The sequence shown here is derived from an EMBL/GenBank/DDBJ whole genome shotgun (WGS) entry which is preliminary data.</text>
</comment>
<evidence type="ECO:0008006" key="2">
    <source>
        <dbReference type="Google" id="ProtNLM"/>
    </source>
</evidence>
<protein>
    <recommendedName>
        <fullName evidence="2">DUF2292 domain-containing protein</fullName>
    </recommendedName>
</protein>
<accession>A0A645CBI2</accession>
<organism evidence="1">
    <name type="scientific">bioreactor metagenome</name>
    <dbReference type="NCBI Taxonomy" id="1076179"/>
    <lineage>
        <taxon>unclassified sequences</taxon>
        <taxon>metagenomes</taxon>
        <taxon>ecological metagenomes</taxon>
    </lineage>
</organism>
<name>A0A645CBI2_9ZZZZ</name>
<gene>
    <name evidence="1" type="ORF">SDC9_121279</name>
</gene>
<reference evidence="1" key="1">
    <citation type="submission" date="2019-08" db="EMBL/GenBank/DDBJ databases">
        <authorList>
            <person name="Kucharzyk K."/>
            <person name="Murdoch R.W."/>
            <person name="Higgins S."/>
            <person name="Loffler F."/>
        </authorList>
    </citation>
    <scope>NUCLEOTIDE SEQUENCE</scope>
</reference>
<evidence type="ECO:0000313" key="1">
    <source>
        <dbReference type="EMBL" id="MPM74293.1"/>
    </source>
</evidence>